<keyword evidence="1" id="KW-0677">Repeat</keyword>
<evidence type="ECO:0000259" key="2">
    <source>
        <dbReference type="Pfam" id="PF00571"/>
    </source>
</evidence>
<dbReference type="InterPro" id="IPR051462">
    <property type="entry name" value="CBS_domain-containing"/>
</dbReference>
<comment type="caution">
    <text evidence="3">The sequence shown here is derived from an EMBL/GenBank/DDBJ whole genome shotgun (WGS) entry which is preliminary data.</text>
</comment>
<protein>
    <recommendedName>
        <fullName evidence="2">CBS domain-containing protein</fullName>
    </recommendedName>
</protein>
<evidence type="ECO:0000256" key="1">
    <source>
        <dbReference type="ARBA" id="ARBA00022737"/>
    </source>
</evidence>
<dbReference type="EMBL" id="BSYO01000006">
    <property type="protein sequence ID" value="GMH06406.1"/>
    <property type="molecule type" value="Genomic_DNA"/>
</dbReference>
<evidence type="ECO:0000313" key="4">
    <source>
        <dbReference type="Proteomes" id="UP001279734"/>
    </source>
</evidence>
<dbReference type="Proteomes" id="UP001279734">
    <property type="component" value="Unassembled WGS sequence"/>
</dbReference>
<keyword evidence="4" id="KW-1185">Reference proteome</keyword>
<dbReference type="AlphaFoldDB" id="A0AAD3XJ95"/>
<organism evidence="3 4">
    <name type="scientific">Nepenthes gracilis</name>
    <name type="common">Slender pitcher plant</name>
    <dbReference type="NCBI Taxonomy" id="150966"/>
    <lineage>
        <taxon>Eukaryota</taxon>
        <taxon>Viridiplantae</taxon>
        <taxon>Streptophyta</taxon>
        <taxon>Embryophyta</taxon>
        <taxon>Tracheophyta</taxon>
        <taxon>Spermatophyta</taxon>
        <taxon>Magnoliopsida</taxon>
        <taxon>eudicotyledons</taxon>
        <taxon>Gunneridae</taxon>
        <taxon>Pentapetalae</taxon>
        <taxon>Caryophyllales</taxon>
        <taxon>Nepenthaceae</taxon>
        <taxon>Nepenthes</taxon>
    </lineage>
</organism>
<dbReference type="PANTHER" id="PTHR48108:SF6">
    <property type="entry name" value="CBS DOMAIN-CONTAINING PROTEIN CBSX1, CHLOROPLASTIC"/>
    <property type="match status" value="1"/>
</dbReference>
<reference evidence="3" key="1">
    <citation type="submission" date="2023-05" db="EMBL/GenBank/DDBJ databases">
        <title>Nepenthes gracilis genome sequencing.</title>
        <authorList>
            <person name="Fukushima K."/>
        </authorList>
    </citation>
    <scope>NUCLEOTIDE SEQUENCE</scope>
    <source>
        <strain evidence="3">SING2019-196</strain>
    </source>
</reference>
<dbReference type="InterPro" id="IPR046342">
    <property type="entry name" value="CBS_dom_sf"/>
</dbReference>
<dbReference type="Gene3D" id="3.10.580.10">
    <property type="entry name" value="CBS-domain"/>
    <property type="match status" value="1"/>
</dbReference>
<dbReference type="Pfam" id="PF00571">
    <property type="entry name" value="CBS"/>
    <property type="match status" value="1"/>
</dbReference>
<sequence>MGSALISVPLSPSPLRAATDSGAVSVTCFGSLGIHRSFATSTSFGSSIPVGLASDYDLLALDSLSGSRRKGMSMFPEVWKVFWQLLCKTSGKVVADAMTPAPVVFLGTTNLADAARLPVVDADGRLVGIITRGNVIRPSLQIKCDSENSE</sequence>
<proteinExistence type="predicted"/>
<dbReference type="PANTHER" id="PTHR48108">
    <property type="entry name" value="CBS DOMAIN-CONTAINING PROTEIN CBSX2, CHLOROPLASTIC"/>
    <property type="match status" value="1"/>
</dbReference>
<dbReference type="InterPro" id="IPR000644">
    <property type="entry name" value="CBS_dom"/>
</dbReference>
<name>A0AAD3XJ95_NEPGR</name>
<accession>A0AAD3XJ95</accession>
<gene>
    <name evidence="3" type="ORF">Nepgr_008246</name>
</gene>
<dbReference type="SUPFAM" id="SSF54631">
    <property type="entry name" value="CBS-domain pair"/>
    <property type="match status" value="1"/>
</dbReference>
<feature type="domain" description="CBS" evidence="2">
    <location>
        <begin position="116"/>
        <end position="137"/>
    </location>
</feature>
<evidence type="ECO:0000313" key="3">
    <source>
        <dbReference type="EMBL" id="GMH06406.1"/>
    </source>
</evidence>